<accession>A0A9K3JGN5</accession>
<keyword evidence="2" id="KW-1185">Reference proteome</keyword>
<dbReference type="Gramene" id="mRNA:HanXRQr2_Chr03g0114841">
    <property type="protein sequence ID" value="mRNA:HanXRQr2_Chr03g0114841"/>
    <property type="gene ID" value="HanXRQr2_Chr03g0114841"/>
</dbReference>
<proteinExistence type="predicted"/>
<evidence type="ECO:0000313" key="1">
    <source>
        <dbReference type="EMBL" id="KAF5814769.1"/>
    </source>
</evidence>
<dbReference type="AlphaFoldDB" id="A0A9K3JGN5"/>
<dbReference type="InterPro" id="IPR032675">
    <property type="entry name" value="LRR_dom_sf"/>
</dbReference>
<dbReference type="PROSITE" id="PS51450">
    <property type="entry name" value="LRR"/>
    <property type="match status" value="1"/>
</dbReference>
<dbReference type="InterPro" id="IPR001611">
    <property type="entry name" value="Leu-rich_rpt"/>
</dbReference>
<protein>
    <submittedName>
        <fullName evidence="1">Leucine-rich repeat domain superfamily</fullName>
    </submittedName>
</protein>
<comment type="caution">
    <text evidence="1">The sequence shown here is derived from an EMBL/GenBank/DDBJ whole genome shotgun (WGS) entry which is preliminary data.</text>
</comment>
<gene>
    <name evidence="1" type="ORF">HanXRQr2_Chr03g0114841</name>
</gene>
<reference evidence="1" key="1">
    <citation type="journal article" date="2017" name="Nature">
        <title>The sunflower genome provides insights into oil metabolism, flowering and Asterid evolution.</title>
        <authorList>
            <person name="Badouin H."/>
            <person name="Gouzy J."/>
            <person name="Grassa C.J."/>
            <person name="Murat F."/>
            <person name="Staton S.E."/>
            <person name="Cottret L."/>
            <person name="Lelandais-Briere C."/>
            <person name="Owens G.L."/>
            <person name="Carrere S."/>
            <person name="Mayjonade B."/>
            <person name="Legrand L."/>
            <person name="Gill N."/>
            <person name="Kane N.C."/>
            <person name="Bowers J.E."/>
            <person name="Hubner S."/>
            <person name="Bellec A."/>
            <person name="Berard A."/>
            <person name="Berges H."/>
            <person name="Blanchet N."/>
            <person name="Boniface M.C."/>
            <person name="Brunel D."/>
            <person name="Catrice O."/>
            <person name="Chaidir N."/>
            <person name="Claudel C."/>
            <person name="Donnadieu C."/>
            <person name="Faraut T."/>
            <person name="Fievet G."/>
            <person name="Helmstetter N."/>
            <person name="King M."/>
            <person name="Knapp S.J."/>
            <person name="Lai Z."/>
            <person name="Le Paslier M.C."/>
            <person name="Lippi Y."/>
            <person name="Lorenzon L."/>
            <person name="Mandel J.R."/>
            <person name="Marage G."/>
            <person name="Marchand G."/>
            <person name="Marquand E."/>
            <person name="Bret-Mestries E."/>
            <person name="Morien E."/>
            <person name="Nambeesan S."/>
            <person name="Nguyen T."/>
            <person name="Pegot-Espagnet P."/>
            <person name="Pouilly N."/>
            <person name="Raftis F."/>
            <person name="Sallet E."/>
            <person name="Schiex T."/>
            <person name="Thomas J."/>
            <person name="Vandecasteele C."/>
            <person name="Vares D."/>
            <person name="Vear F."/>
            <person name="Vautrin S."/>
            <person name="Crespi M."/>
            <person name="Mangin B."/>
            <person name="Burke J.M."/>
            <person name="Salse J."/>
            <person name="Munos S."/>
            <person name="Vincourt P."/>
            <person name="Rieseberg L.H."/>
            <person name="Langlade N.B."/>
        </authorList>
    </citation>
    <scope>NUCLEOTIDE SEQUENCE</scope>
    <source>
        <tissue evidence="1">Leaves</tissue>
    </source>
</reference>
<dbReference type="SUPFAM" id="SSF52058">
    <property type="entry name" value="L domain-like"/>
    <property type="match status" value="1"/>
</dbReference>
<dbReference type="Gene3D" id="3.80.10.10">
    <property type="entry name" value="Ribonuclease Inhibitor"/>
    <property type="match status" value="1"/>
</dbReference>
<name>A0A9K3JGN5_HELAN</name>
<dbReference type="EMBL" id="MNCJ02000318">
    <property type="protein sequence ID" value="KAF5814769.1"/>
    <property type="molecule type" value="Genomic_DNA"/>
</dbReference>
<organism evidence="1 2">
    <name type="scientific">Helianthus annuus</name>
    <name type="common">Common sunflower</name>
    <dbReference type="NCBI Taxonomy" id="4232"/>
    <lineage>
        <taxon>Eukaryota</taxon>
        <taxon>Viridiplantae</taxon>
        <taxon>Streptophyta</taxon>
        <taxon>Embryophyta</taxon>
        <taxon>Tracheophyta</taxon>
        <taxon>Spermatophyta</taxon>
        <taxon>Magnoliopsida</taxon>
        <taxon>eudicotyledons</taxon>
        <taxon>Gunneridae</taxon>
        <taxon>Pentapetalae</taxon>
        <taxon>asterids</taxon>
        <taxon>campanulids</taxon>
        <taxon>Asterales</taxon>
        <taxon>Asteraceae</taxon>
        <taxon>Asteroideae</taxon>
        <taxon>Heliantheae alliance</taxon>
        <taxon>Heliantheae</taxon>
        <taxon>Helianthus</taxon>
    </lineage>
</organism>
<reference evidence="1" key="2">
    <citation type="submission" date="2020-06" db="EMBL/GenBank/DDBJ databases">
        <title>Helianthus annuus Genome sequencing and assembly Release 2.</title>
        <authorList>
            <person name="Gouzy J."/>
            <person name="Langlade N."/>
            <person name="Munos S."/>
        </authorList>
    </citation>
    <scope>NUCLEOTIDE SEQUENCE</scope>
    <source>
        <tissue evidence="1">Leaves</tissue>
    </source>
</reference>
<sequence length="72" mass="8268">MEHQDYWTARYIIAPGLNSLAGEVPDELTNLKSLSELYLSNNNLIQSVPDLLGMKIEYNVLNSEDQIQRIKF</sequence>
<dbReference type="Proteomes" id="UP000215914">
    <property type="component" value="Unassembled WGS sequence"/>
</dbReference>
<evidence type="ECO:0000313" key="2">
    <source>
        <dbReference type="Proteomes" id="UP000215914"/>
    </source>
</evidence>